<feature type="domain" description="LIM zinc-binding" evidence="6">
    <location>
        <begin position="524"/>
        <end position="590"/>
    </location>
</feature>
<dbReference type="GO" id="GO:0051371">
    <property type="term" value="F:muscle alpha-actinin binding"/>
    <property type="evidence" value="ECO:0007669"/>
    <property type="project" value="TreeGrafter"/>
</dbReference>
<keyword evidence="8" id="KW-1185">Reference proteome</keyword>
<evidence type="ECO:0000256" key="5">
    <source>
        <dbReference type="SAM" id="MobiDB-lite"/>
    </source>
</evidence>
<dbReference type="RefSeq" id="XP_013255443.1">
    <property type="nucleotide sequence ID" value="XM_013399989.1"/>
</dbReference>
<evidence type="ECO:0000313" key="7">
    <source>
        <dbReference type="EMBL" id="KEF52853.1"/>
    </source>
</evidence>
<dbReference type="Pfam" id="PF00412">
    <property type="entry name" value="LIM"/>
    <property type="match status" value="2"/>
</dbReference>
<name>A0A072P0R8_9EURO</name>
<keyword evidence="3 4" id="KW-0440">LIM domain</keyword>
<evidence type="ECO:0000313" key="8">
    <source>
        <dbReference type="Proteomes" id="UP000027920"/>
    </source>
</evidence>
<dbReference type="Proteomes" id="UP000027920">
    <property type="component" value="Unassembled WGS sequence"/>
</dbReference>
<evidence type="ECO:0000256" key="3">
    <source>
        <dbReference type="ARBA" id="ARBA00023038"/>
    </source>
</evidence>
<gene>
    <name evidence="7" type="ORF">A1O9_11270</name>
</gene>
<dbReference type="GO" id="GO:0046872">
    <property type="term" value="F:metal ion binding"/>
    <property type="evidence" value="ECO:0007669"/>
    <property type="project" value="UniProtKB-KW"/>
</dbReference>
<dbReference type="GeneID" id="25286170"/>
<dbReference type="InterPro" id="IPR050604">
    <property type="entry name" value="PDZ-LIM_domain"/>
</dbReference>
<proteinExistence type="predicted"/>
<dbReference type="PROSITE" id="PS50023">
    <property type="entry name" value="LIM_DOMAIN_2"/>
    <property type="match status" value="2"/>
</dbReference>
<feature type="region of interest" description="Disordered" evidence="5">
    <location>
        <begin position="488"/>
        <end position="514"/>
    </location>
</feature>
<feature type="compositionally biased region" description="Polar residues" evidence="5">
    <location>
        <begin position="47"/>
        <end position="65"/>
    </location>
</feature>
<feature type="region of interest" description="Disordered" evidence="5">
    <location>
        <begin position="333"/>
        <end position="379"/>
    </location>
</feature>
<dbReference type="GO" id="GO:0031941">
    <property type="term" value="C:filamentous actin"/>
    <property type="evidence" value="ECO:0007669"/>
    <property type="project" value="TreeGrafter"/>
</dbReference>
<evidence type="ECO:0000256" key="4">
    <source>
        <dbReference type="PROSITE-ProRule" id="PRU00125"/>
    </source>
</evidence>
<dbReference type="Gene3D" id="2.10.110.10">
    <property type="entry name" value="Cysteine Rich Protein"/>
    <property type="match status" value="3"/>
</dbReference>
<dbReference type="GO" id="GO:0030695">
    <property type="term" value="F:GTPase regulator activity"/>
    <property type="evidence" value="ECO:0007669"/>
    <property type="project" value="UniProtKB-ARBA"/>
</dbReference>
<dbReference type="GO" id="GO:0030036">
    <property type="term" value="P:actin cytoskeleton organization"/>
    <property type="evidence" value="ECO:0007669"/>
    <property type="project" value="TreeGrafter"/>
</dbReference>
<protein>
    <recommendedName>
        <fullName evidence="6">LIM zinc-binding domain-containing protein</fullName>
    </recommendedName>
</protein>
<dbReference type="STRING" id="1182545.A0A072P0R8"/>
<dbReference type="AlphaFoldDB" id="A0A072P0R8"/>
<accession>A0A072P0R8</accession>
<dbReference type="OrthoDB" id="15567at2759"/>
<evidence type="ECO:0000259" key="6">
    <source>
        <dbReference type="PROSITE" id="PS50023"/>
    </source>
</evidence>
<dbReference type="PROSITE" id="PS00478">
    <property type="entry name" value="LIM_DOMAIN_1"/>
    <property type="match status" value="2"/>
</dbReference>
<reference evidence="7 8" key="1">
    <citation type="submission" date="2013-03" db="EMBL/GenBank/DDBJ databases">
        <title>The Genome Sequence of Exophiala aquamarina CBS 119918.</title>
        <authorList>
            <consortium name="The Broad Institute Genomics Platform"/>
            <person name="Cuomo C."/>
            <person name="de Hoog S."/>
            <person name="Gorbushina A."/>
            <person name="Walker B."/>
            <person name="Young S.K."/>
            <person name="Zeng Q."/>
            <person name="Gargeya S."/>
            <person name="Fitzgerald M."/>
            <person name="Haas B."/>
            <person name="Abouelleil A."/>
            <person name="Allen A.W."/>
            <person name="Alvarado L."/>
            <person name="Arachchi H.M."/>
            <person name="Berlin A.M."/>
            <person name="Chapman S.B."/>
            <person name="Gainer-Dewar J."/>
            <person name="Goldberg J."/>
            <person name="Griggs A."/>
            <person name="Gujja S."/>
            <person name="Hansen M."/>
            <person name="Howarth C."/>
            <person name="Imamovic A."/>
            <person name="Ireland A."/>
            <person name="Larimer J."/>
            <person name="McCowan C."/>
            <person name="Murphy C."/>
            <person name="Pearson M."/>
            <person name="Poon T.W."/>
            <person name="Priest M."/>
            <person name="Roberts A."/>
            <person name="Saif S."/>
            <person name="Shea T."/>
            <person name="Sisk P."/>
            <person name="Sykes S."/>
            <person name="Wortman J."/>
            <person name="Nusbaum C."/>
            <person name="Birren B."/>
        </authorList>
    </citation>
    <scope>NUCLEOTIDE SEQUENCE [LARGE SCALE GENOMIC DNA]</scope>
    <source>
        <strain evidence="7 8">CBS 119918</strain>
    </source>
</reference>
<dbReference type="EMBL" id="AMGV01000016">
    <property type="protein sequence ID" value="KEF52853.1"/>
    <property type="molecule type" value="Genomic_DNA"/>
</dbReference>
<dbReference type="FunFam" id="2.10.110.10:FF:000077">
    <property type="entry name" value="LIM domain protein"/>
    <property type="match status" value="1"/>
</dbReference>
<dbReference type="CDD" id="cd08368">
    <property type="entry name" value="LIM"/>
    <property type="match status" value="3"/>
</dbReference>
<sequence>MPPRSPPFGSKYSHVFSASYLERLRNSRPARPTGSRPPPFASRHHASLSSQFNLTRSDSAPTVSSRSEDSEDQPFAPGQAPPPMPKSVSFTSTTTKGRPLAQPSSTGERPVVLGRKVSPTAIVQLPHTSLDEDYLESTARQLEKEEAQSLRQALETIDQKDEEQRIYSAAQDEAADLVWKHRNPKAAEEEKTAPYVNPDLKKGRRRSSGQRQASGSRKVSFPSAQDQIYEEPLQKEPVIEAPVKTPQADLPLRLKSTNTLPWLRKKAPEKTEPALIQDPRKYDMFEMHRNPRIRSNNAEYTFNTPPPTASAEPIHEVDTPKSTTSLEIRSEDIRAATSMKRKDRSPNLPTPTAVSDRPGRPIVSFDKTWKPPTDSPRTSQDLDRAVIKMTESPSIASSGDRPLPRPLPKMPEVTVSAPTVPTINLPKPESTSQSGVPVPMVTVSGSAVPTISISEGGPGIPTINVEADRGTPPTPLPSINLPGEINHSPRPLPRHSATVPVPSQPHKTPSTRIPWLNRGAMPTVSCSSCTLPISGRIVTASGSASSSPKARFHPECFSCYHCSTPLECVSFYPEPDNKRVERLQNEGIDPDSVEGCNDALRFYCHLDYHEFFSPRCRSCKTPIEGEVIVAAGAEWHVGHFFCAECGDPFDSNTPFVERDNYAYCVRCHTRRTSARCRRCRNQILDELTVEALGGKYHEQCFNCFECGGGFGEEGRFFVRNIQIEPTDKEKRKGITRKMEEKPVCGSCEERRLKA</sequence>
<feature type="domain" description="LIM zinc-binding" evidence="6">
    <location>
        <begin position="614"/>
        <end position="674"/>
    </location>
</feature>
<comment type="caution">
    <text evidence="7">The sequence shown here is derived from an EMBL/GenBank/DDBJ whole genome shotgun (WGS) entry which is preliminary data.</text>
</comment>
<feature type="compositionally biased region" description="Polar residues" evidence="5">
    <location>
        <begin position="88"/>
        <end position="107"/>
    </location>
</feature>
<dbReference type="PANTHER" id="PTHR24214">
    <property type="entry name" value="PDZ AND LIM DOMAIN PROTEIN ZASP"/>
    <property type="match status" value="1"/>
</dbReference>
<dbReference type="FunFam" id="2.10.110.10:FF:000127">
    <property type="entry name" value="LIM domain protein"/>
    <property type="match status" value="1"/>
</dbReference>
<keyword evidence="1 4" id="KW-0479">Metal-binding</keyword>
<dbReference type="GO" id="GO:0001725">
    <property type="term" value="C:stress fiber"/>
    <property type="evidence" value="ECO:0007669"/>
    <property type="project" value="TreeGrafter"/>
</dbReference>
<keyword evidence="2 4" id="KW-0862">Zinc</keyword>
<dbReference type="PANTHER" id="PTHR24214:SF38">
    <property type="entry name" value="PDZ AND LIM DOMAIN PROTEIN ZASP-RELATED"/>
    <property type="match status" value="1"/>
</dbReference>
<dbReference type="VEuPathDB" id="FungiDB:A1O9_11270"/>
<evidence type="ECO:0000256" key="1">
    <source>
        <dbReference type="ARBA" id="ARBA00022723"/>
    </source>
</evidence>
<feature type="region of interest" description="Disordered" evidence="5">
    <location>
        <begin position="392"/>
        <end position="413"/>
    </location>
</feature>
<dbReference type="GO" id="GO:0003779">
    <property type="term" value="F:actin binding"/>
    <property type="evidence" value="ECO:0007669"/>
    <property type="project" value="TreeGrafter"/>
</dbReference>
<organism evidence="7 8">
    <name type="scientific">Exophiala aquamarina CBS 119918</name>
    <dbReference type="NCBI Taxonomy" id="1182545"/>
    <lineage>
        <taxon>Eukaryota</taxon>
        <taxon>Fungi</taxon>
        <taxon>Dikarya</taxon>
        <taxon>Ascomycota</taxon>
        <taxon>Pezizomycotina</taxon>
        <taxon>Eurotiomycetes</taxon>
        <taxon>Chaetothyriomycetidae</taxon>
        <taxon>Chaetothyriales</taxon>
        <taxon>Herpotrichiellaceae</taxon>
        <taxon>Exophiala</taxon>
    </lineage>
</organism>
<dbReference type="InterPro" id="IPR001781">
    <property type="entry name" value="Znf_LIM"/>
</dbReference>
<feature type="compositionally biased region" description="Low complexity" evidence="5">
    <location>
        <begin position="209"/>
        <end position="218"/>
    </location>
</feature>
<evidence type="ECO:0000256" key="2">
    <source>
        <dbReference type="ARBA" id="ARBA00022833"/>
    </source>
</evidence>
<dbReference type="SUPFAM" id="SSF57716">
    <property type="entry name" value="Glucocorticoid receptor-like (DNA-binding domain)"/>
    <property type="match status" value="2"/>
</dbReference>
<dbReference type="SMART" id="SM00132">
    <property type="entry name" value="LIM"/>
    <property type="match status" value="3"/>
</dbReference>
<feature type="region of interest" description="Disordered" evidence="5">
    <location>
        <begin position="23"/>
        <end position="114"/>
    </location>
</feature>
<dbReference type="HOGENOM" id="CLU_009967_0_0_1"/>
<feature type="region of interest" description="Disordered" evidence="5">
    <location>
        <begin position="183"/>
        <end position="225"/>
    </location>
</feature>